<dbReference type="GO" id="GO:0015104">
    <property type="term" value="F:antimonite transmembrane transporter activity"/>
    <property type="evidence" value="ECO:0007669"/>
    <property type="project" value="TreeGrafter"/>
</dbReference>
<dbReference type="FunFam" id="1.20.1530.20:FF:000009">
    <property type="entry name" value="Arsenite transporter, ACR3 family"/>
    <property type="match status" value="1"/>
</dbReference>
<dbReference type="GO" id="GO:0015105">
    <property type="term" value="F:arsenite transmembrane transporter activity"/>
    <property type="evidence" value="ECO:0007669"/>
    <property type="project" value="TreeGrafter"/>
</dbReference>
<dbReference type="GO" id="GO:0015297">
    <property type="term" value="F:antiporter activity"/>
    <property type="evidence" value="ECO:0007669"/>
    <property type="project" value="InterPro"/>
</dbReference>
<feature type="transmembrane region" description="Helical" evidence="10">
    <location>
        <begin position="304"/>
        <end position="322"/>
    </location>
</feature>
<protein>
    <submittedName>
        <fullName evidence="11">Uncharacterized protein</fullName>
    </submittedName>
</protein>
<dbReference type="Gene3D" id="1.20.1530.20">
    <property type="match status" value="1"/>
</dbReference>
<evidence type="ECO:0000313" key="12">
    <source>
        <dbReference type="Proteomes" id="UP000045706"/>
    </source>
</evidence>
<evidence type="ECO:0000256" key="1">
    <source>
        <dbReference type="ARBA" id="ARBA00004651"/>
    </source>
</evidence>
<evidence type="ECO:0000256" key="5">
    <source>
        <dbReference type="ARBA" id="ARBA00022692"/>
    </source>
</evidence>
<feature type="transmembrane region" description="Helical" evidence="10">
    <location>
        <begin position="263"/>
        <end position="284"/>
    </location>
</feature>
<accession>A0A0G4KN71</accession>
<name>A0A0G4KN71_VERLO</name>
<dbReference type="InterPro" id="IPR004706">
    <property type="entry name" value="Arsenical-R_Acr3"/>
</dbReference>
<keyword evidence="3" id="KW-0813">Transport</keyword>
<feature type="transmembrane region" description="Helical" evidence="10">
    <location>
        <begin position="130"/>
        <end position="153"/>
    </location>
</feature>
<dbReference type="AlphaFoldDB" id="A0A0G4KN71"/>
<gene>
    <name evidence="11" type="ORF">BN1723_009276</name>
</gene>
<keyword evidence="6" id="KW-0059">Arsenical resistance</keyword>
<evidence type="ECO:0000256" key="6">
    <source>
        <dbReference type="ARBA" id="ARBA00022849"/>
    </source>
</evidence>
<feature type="transmembrane region" description="Helical" evidence="10">
    <location>
        <begin position="360"/>
        <end position="380"/>
    </location>
</feature>
<keyword evidence="5 10" id="KW-0812">Transmembrane</keyword>
<dbReference type="GO" id="GO:0005886">
    <property type="term" value="C:plasma membrane"/>
    <property type="evidence" value="ECO:0007669"/>
    <property type="project" value="UniProtKB-SubCell"/>
</dbReference>
<evidence type="ECO:0000256" key="10">
    <source>
        <dbReference type="SAM" id="Phobius"/>
    </source>
</evidence>
<evidence type="ECO:0000256" key="9">
    <source>
        <dbReference type="SAM" id="MobiDB-lite"/>
    </source>
</evidence>
<reference evidence="12" key="1">
    <citation type="submission" date="2015-05" db="EMBL/GenBank/DDBJ databases">
        <authorList>
            <person name="Fogelqvist Johan"/>
        </authorList>
    </citation>
    <scope>NUCLEOTIDE SEQUENCE [LARGE SCALE GENOMIC DNA]</scope>
</reference>
<feature type="transmembrane region" description="Helical" evidence="10">
    <location>
        <begin position="190"/>
        <end position="216"/>
    </location>
</feature>
<sequence>MTTNTTVPLAAEPKTGPNEVVNVGHGPKTERSAADVEQQVPPTGSQKSTFSSLGLLDRYLAVWIFLAMLIGILLGNFVPSVGPALQKGKFVGVSVPIAIGLLVMMYPILCKVQYEKLHIIFRTREIWIQLGFSIVVNWIVAPFFMLALGWAFLPDQEGLRNGLILVGIARCIAMVLIWTNLAGGDNDYCAILVAVNSFLQIVLFAPVALLFLRVIGGNNDLVVSYSTVATAVGVFLGIPLGAAIVTRLGFLLTVGADAYSKKIIPFLAPWSLVGLLYTIVVLFGSQGAQVVHQIVSVVRVGAPLLVYFTVIFFATLFVTRRLGFRYGLASTQAFTAASNNFELAIAIAVASFGADSDEALATTVGPLIEVPVLIALVYLVKCRLSKASGRRIPDVDALQTIGKYAKCMYIDMMVLRDEFEVEFLSTLLEPLPSMKEFIHSLQYRYCMSDTSFTEIDYHKRLLDMCFNCDQINRLRINLPCQLVGQRCNTATMILANTFSAFAERFKNMDPTGPEPVRLETLVVENITDQTIYNLWKNPSDVRSMMHVFSGLKHAMFTIRRVELVDPRILTAWGRFLWEMFRIAESLDSLRLVGTDDDRPPRGLLKQTKAWVTSIMEWRALALPVPPSFHAHPSLTSLALERLDISPMNLQSAAWNFGSTLRTLILNEVYLKVEQSTTHNRDTTKSLWIGLPNQRPDDDNLWMAMQFRILAPKLELVRASSLSYDHFLHEDLFQGGTILPEAASPDFDFVDPSGLGRSLAQRFVEVTLGYAQPPSPPPTVRPVVFLPEDGSHDHLVANLRPRPAGGLAIVDYDANAYHTAVDDPTGRWHRSLDGLYPNSNAGTLQTLHAIADTAFRGMNEIQRHRDEAAMRDGVAGEPAQEGGWLAANLLNMNFLDE</sequence>
<feature type="region of interest" description="Disordered" evidence="9">
    <location>
        <begin position="1"/>
        <end position="45"/>
    </location>
</feature>
<feature type="transmembrane region" description="Helical" evidence="10">
    <location>
        <begin position="159"/>
        <end position="178"/>
    </location>
</feature>
<evidence type="ECO:0000313" key="11">
    <source>
        <dbReference type="EMBL" id="CRK11141.1"/>
    </source>
</evidence>
<organism evidence="11 12">
    <name type="scientific">Verticillium longisporum</name>
    <name type="common">Verticillium dahliae var. longisporum</name>
    <dbReference type="NCBI Taxonomy" id="100787"/>
    <lineage>
        <taxon>Eukaryota</taxon>
        <taxon>Fungi</taxon>
        <taxon>Dikarya</taxon>
        <taxon>Ascomycota</taxon>
        <taxon>Pezizomycotina</taxon>
        <taxon>Sordariomycetes</taxon>
        <taxon>Hypocreomycetidae</taxon>
        <taxon>Glomerellales</taxon>
        <taxon>Plectosphaerellaceae</taxon>
        <taxon>Verticillium</taxon>
    </lineage>
</organism>
<feature type="transmembrane region" description="Helical" evidence="10">
    <location>
        <begin position="90"/>
        <end position="109"/>
    </location>
</feature>
<dbReference type="InterPro" id="IPR002657">
    <property type="entry name" value="BilAc:Na_symport/Acr3"/>
</dbReference>
<dbReference type="InterPro" id="IPR038770">
    <property type="entry name" value="Na+/solute_symporter_sf"/>
</dbReference>
<evidence type="ECO:0000256" key="7">
    <source>
        <dbReference type="ARBA" id="ARBA00022989"/>
    </source>
</evidence>
<proteinExistence type="inferred from homology"/>
<dbReference type="Proteomes" id="UP000045706">
    <property type="component" value="Unassembled WGS sequence"/>
</dbReference>
<evidence type="ECO:0000256" key="4">
    <source>
        <dbReference type="ARBA" id="ARBA00022475"/>
    </source>
</evidence>
<evidence type="ECO:0000256" key="8">
    <source>
        <dbReference type="ARBA" id="ARBA00023136"/>
    </source>
</evidence>
<dbReference type="GO" id="GO:0046685">
    <property type="term" value="P:response to arsenic-containing substance"/>
    <property type="evidence" value="ECO:0007669"/>
    <property type="project" value="UniProtKB-KW"/>
</dbReference>
<evidence type="ECO:0000256" key="2">
    <source>
        <dbReference type="ARBA" id="ARBA00010110"/>
    </source>
</evidence>
<dbReference type="EMBL" id="CVQI01002002">
    <property type="protein sequence ID" value="CRK11141.1"/>
    <property type="molecule type" value="Genomic_DNA"/>
</dbReference>
<feature type="transmembrane region" description="Helical" evidence="10">
    <location>
        <begin position="228"/>
        <end position="251"/>
    </location>
</feature>
<keyword evidence="8 10" id="KW-0472">Membrane</keyword>
<keyword evidence="7 10" id="KW-1133">Transmembrane helix</keyword>
<comment type="subcellular location">
    <subcellularLocation>
        <location evidence="1">Cell membrane</location>
        <topology evidence="1">Multi-pass membrane protein</topology>
    </subcellularLocation>
</comment>
<keyword evidence="4" id="KW-1003">Cell membrane</keyword>
<dbReference type="PANTHER" id="PTHR43057:SF1">
    <property type="entry name" value="ARSENICAL-RESISTANCE PROTEIN 3"/>
    <property type="match status" value="1"/>
</dbReference>
<dbReference type="PANTHER" id="PTHR43057">
    <property type="entry name" value="ARSENITE EFFLUX TRANSPORTER"/>
    <property type="match status" value="1"/>
</dbReference>
<feature type="transmembrane region" description="Helical" evidence="10">
    <location>
        <begin position="59"/>
        <end position="78"/>
    </location>
</feature>
<comment type="similarity">
    <text evidence="2">Belongs to the arsenical resistance-3 (ACR3) (TC 2.A.59) family.</text>
</comment>
<dbReference type="Pfam" id="PF01758">
    <property type="entry name" value="SBF"/>
    <property type="match status" value="1"/>
</dbReference>
<evidence type="ECO:0000256" key="3">
    <source>
        <dbReference type="ARBA" id="ARBA00022448"/>
    </source>
</evidence>
<dbReference type="NCBIfam" id="TIGR00832">
    <property type="entry name" value="acr3"/>
    <property type="match status" value="1"/>
</dbReference>